<dbReference type="InterPro" id="IPR051910">
    <property type="entry name" value="ComF/GntX_DNA_util-trans"/>
</dbReference>
<comment type="similarity">
    <text evidence="1">Belongs to the ComF/GntX family.</text>
</comment>
<evidence type="ECO:0000256" key="1">
    <source>
        <dbReference type="ARBA" id="ARBA00008007"/>
    </source>
</evidence>
<name>A0A0C2S7B2_9BACL</name>
<dbReference type="Gene3D" id="3.40.50.2020">
    <property type="match status" value="1"/>
</dbReference>
<gene>
    <name evidence="3" type="ORF">KP78_13770</name>
</gene>
<proteinExistence type="inferred from homology"/>
<dbReference type="PANTHER" id="PTHR47505">
    <property type="entry name" value="DNA UTILIZATION PROTEIN YHGH"/>
    <property type="match status" value="1"/>
</dbReference>
<dbReference type="AlphaFoldDB" id="A0A0C2S7B2"/>
<comment type="caution">
    <text evidence="3">The sequence shown here is derived from an EMBL/GenBank/DDBJ whole genome shotgun (WGS) entry which is preliminary data.</text>
</comment>
<accession>A0A0C2S7B2</accession>
<evidence type="ECO:0000259" key="2">
    <source>
        <dbReference type="Pfam" id="PF00156"/>
    </source>
</evidence>
<evidence type="ECO:0000313" key="4">
    <source>
        <dbReference type="Proteomes" id="UP000031938"/>
    </source>
</evidence>
<feature type="domain" description="Phosphoribosyltransferase" evidence="2">
    <location>
        <begin position="56"/>
        <end position="143"/>
    </location>
</feature>
<protein>
    <recommendedName>
        <fullName evidence="2">Phosphoribosyltransferase domain-containing protein</fullName>
    </recommendedName>
</protein>
<dbReference type="PATRIC" id="fig|889306.3.peg.1386"/>
<dbReference type="CDD" id="cd06223">
    <property type="entry name" value="PRTases_typeI"/>
    <property type="match status" value="1"/>
</dbReference>
<sequence>MYNEALKELIKRLKYQRDWKIASCFADEMNKMIREFPAYDLIVPIPLGNRRLHERGFNQTEALLYEANLPFTSLLARKDGEKQSKKSKKERIHTENPFSLVGKEELPGKKILLIDDLYTTGTTLRHAAYTLKNAEAKAVNSMTIGR</sequence>
<dbReference type="InterPro" id="IPR029057">
    <property type="entry name" value="PRTase-like"/>
</dbReference>
<dbReference type="STRING" id="889306.KP78_13770"/>
<evidence type="ECO:0000313" key="3">
    <source>
        <dbReference type="EMBL" id="KIL49909.1"/>
    </source>
</evidence>
<dbReference type="Proteomes" id="UP000031938">
    <property type="component" value="Unassembled WGS sequence"/>
</dbReference>
<dbReference type="PANTHER" id="PTHR47505:SF1">
    <property type="entry name" value="DNA UTILIZATION PROTEIN YHGH"/>
    <property type="match status" value="1"/>
</dbReference>
<reference evidence="3 4" key="1">
    <citation type="submission" date="2015-01" db="EMBL/GenBank/DDBJ databases">
        <title>Genome sequencing of Jeotgalibacillus soli.</title>
        <authorList>
            <person name="Goh K.M."/>
            <person name="Chan K.-G."/>
            <person name="Yaakop A.S."/>
            <person name="Ee R."/>
            <person name="Gan H.M."/>
            <person name="Chan C.S."/>
        </authorList>
    </citation>
    <scope>NUCLEOTIDE SEQUENCE [LARGE SCALE GENOMIC DNA]</scope>
    <source>
        <strain evidence="3 4">P9</strain>
    </source>
</reference>
<dbReference type="EMBL" id="JXRP01000009">
    <property type="protein sequence ID" value="KIL49909.1"/>
    <property type="molecule type" value="Genomic_DNA"/>
</dbReference>
<dbReference type="InterPro" id="IPR000836">
    <property type="entry name" value="PRTase_dom"/>
</dbReference>
<keyword evidence="4" id="KW-1185">Reference proteome</keyword>
<dbReference type="SUPFAM" id="SSF53271">
    <property type="entry name" value="PRTase-like"/>
    <property type="match status" value="1"/>
</dbReference>
<organism evidence="3 4">
    <name type="scientific">Jeotgalibacillus soli</name>
    <dbReference type="NCBI Taxonomy" id="889306"/>
    <lineage>
        <taxon>Bacteria</taxon>
        <taxon>Bacillati</taxon>
        <taxon>Bacillota</taxon>
        <taxon>Bacilli</taxon>
        <taxon>Bacillales</taxon>
        <taxon>Caryophanaceae</taxon>
        <taxon>Jeotgalibacillus</taxon>
    </lineage>
</organism>
<dbReference type="Pfam" id="PF00156">
    <property type="entry name" value="Pribosyltran"/>
    <property type="match status" value="1"/>
</dbReference>